<dbReference type="STRING" id="1209931.A0A135UYW5"/>
<evidence type="ECO:0000256" key="1">
    <source>
        <dbReference type="SAM" id="Coils"/>
    </source>
</evidence>
<evidence type="ECO:0000259" key="2">
    <source>
        <dbReference type="Pfam" id="PF24809"/>
    </source>
</evidence>
<reference evidence="3 4" key="1">
    <citation type="submission" date="2014-02" db="EMBL/GenBank/DDBJ databases">
        <title>The genome sequence of Colletotrichum salicis CBS 607.94.</title>
        <authorList>
            <person name="Baroncelli R."/>
            <person name="Thon M.R."/>
        </authorList>
    </citation>
    <scope>NUCLEOTIDE SEQUENCE [LARGE SCALE GENOMIC DNA]</scope>
    <source>
        <strain evidence="3 4">CBS 607.94</strain>
    </source>
</reference>
<dbReference type="AlphaFoldDB" id="A0A135UYW5"/>
<proteinExistence type="predicted"/>
<gene>
    <name evidence="3" type="ORF">CSAL01_12052</name>
</gene>
<dbReference type="Proteomes" id="UP000070121">
    <property type="component" value="Unassembled WGS sequence"/>
</dbReference>
<protein>
    <recommendedName>
        <fullName evidence="2">DUF7708 domain-containing protein</fullName>
    </recommendedName>
</protein>
<evidence type="ECO:0000313" key="4">
    <source>
        <dbReference type="Proteomes" id="UP000070121"/>
    </source>
</evidence>
<feature type="non-terminal residue" evidence="3">
    <location>
        <position position="379"/>
    </location>
</feature>
<feature type="coiled-coil region" evidence="1">
    <location>
        <begin position="12"/>
        <end position="61"/>
    </location>
</feature>
<accession>A0A135UYW5</accession>
<comment type="caution">
    <text evidence="3">The sequence shown here is derived from an EMBL/GenBank/DDBJ whole genome shotgun (WGS) entry which is preliminary data.</text>
</comment>
<sequence>MSNMPKTIGEPMDRLEVAVSEYNSAASEQKRDTMAKNGCQLKSVLAQAQELQEAASTNEEDKSLGRNIQAGLQQFCKTTLHYAATMNTLAQHNLEWVSLAWGMMKLLLMIPIEYQKAKEDIVTNLGRIGSKLELVRRRGTGAPQSVPCRLLHSARSLLDTPFDTRLGPILKTIDENYDVLRRQAEVQFMIYQFERDCSLQRDLMEIKEDHWQFKEENVRIISVLEASQGLDRELLKPPRLELCEDFFQNLLPLDNNSRQVQLEIELLPMYYLSESIDVLRLPSFQAWLSSTDPGLLWVDGYKIPRRPSWTTDLSFKIVRAVTESGYDTLSYFGSLHRRSNDDTPKPRTLLQSLLFSMLQKFPAVTSYGDPNLLVSPLSQ</sequence>
<name>A0A135UYW5_9PEZI</name>
<keyword evidence="1" id="KW-0175">Coiled coil</keyword>
<feature type="domain" description="DUF7708" evidence="2">
    <location>
        <begin position="72"/>
        <end position="135"/>
    </location>
</feature>
<organism evidence="3 4">
    <name type="scientific">Colletotrichum salicis</name>
    <dbReference type="NCBI Taxonomy" id="1209931"/>
    <lineage>
        <taxon>Eukaryota</taxon>
        <taxon>Fungi</taxon>
        <taxon>Dikarya</taxon>
        <taxon>Ascomycota</taxon>
        <taxon>Pezizomycotina</taxon>
        <taxon>Sordariomycetes</taxon>
        <taxon>Hypocreomycetidae</taxon>
        <taxon>Glomerellales</taxon>
        <taxon>Glomerellaceae</taxon>
        <taxon>Colletotrichum</taxon>
        <taxon>Colletotrichum acutatum species complex</taxon>
    </lineage>
</organism>
<dbReference type="OrthoDB" id="61900at2759"/>
<keyword evidence="4" id="KW-1185">Reference proteome</keyword>
<dbReference type="EMBL" id="JFFI01000860">
    <property type="protein sequence ID" value="KXH65583.1"/>
    <property type="molecule type" value="Genomic_DNA"/>
</dbReference>
<dbReference type="InterPro" id="IPR056125">
    <property type="entry name" value="DUF7708"/>
</dbReference>
<evidence type="ECO:0000313" key="3">
    <source>
        <dbReference type="EMBL" id="KXH65583.1"/>
    </source>
</evidence>
<dbReference type="Pfam" id="PF24809">
    <property type="entry name" value="DUF7708"/>
    <property type="match status" value="1"/>
</dbReference>